<comment type="caution">
    <text evidence="4">The sequence shown here is derived from an EMBL/GenBank/DDBJ whole genome shotgun (WGS) entry which is preliminary data.</text>
</comment>
<feature type="region of interest" description="Disordered" evidence="1">
    <location>
        <begin position="736"/>
        <end position="770"/>
    </location>
</feature>
<dbReference type="EMBL" id="CAUOFW020001280">
    <property type="protein sequence ID" value="CAK9143195.1"/>
    <property type="molecule type" value="Genomic_DNA"/>
</dbReference>
<dbReference type="Pfam" id="PF22910">
    <property type="entry name" value="EDR4-like_1st"/>
    <property type="match status" value="1"/>
</dbReference>
<proteinExistence type="predicted"/>
<dbReference type="AlphaFoldDB" id="A0ABC8RDZ3"/>
<feature type="domain" description="Enhanced disease resistance 4-like N-terminal" evidence="3">
    <location>
        <begin position="6"/>
        <end position="38"/>
    </location>
</feature>
<evidence type="ECO:0000259" key="2">
    <source>
        <dbReference type="Pfam" id="PF11331"/>
    </source>
</evidence>
<dbReference type="PANTHER" id="PTHR31105:SF42">
    <property type="entry name" value="OS02G0258300 PROTEIN"/>
    <property type="match status" value="1"/>
</dbReference>
<reference evidence="4 5" key="1">
    <citation type="submission" date="2024-02" db="EMBL/GenBank/DDBJ databases">
        <authorList>
            <person name="Vignale AGUSTIN F."/>
            <person name="Sosa J E."/>
            <person name="Modenutti C."/>
        </authorList>
    </citation>
    <scope>NUCLEOTIDE SEQUENCE [LARGE SCALE GENOMIC DNA]</scope>
</reference>
<gene>
    <name evidence="4" type="ORF">ILEXP_LOCUS10890</name>
</gene>
<evidence type="ECO:0000313" key="5">
    <source>
        <dbReference type="Proteomes" id="UP001642360"/>
    </source>
</evidence>
<evidence type="ECO:0000256" key="1">
    <source>
        <dbReference type="SAM" id="MobiDB-lite"/>
    </source>
</evidence>
<dbReference type="Proteomes" id="UP001642360">
    <property type="component" value="Unassembled WGS sequence"/>
</dbReference>
<feature type="region of interest" description="Disordered" evidence="1">
    <location>
        <begin position="315"/>
        <end position="336"/>
    </location>
</feature>
<evidence type="ECO:0000259" key="3">
    <source>
        <dbReference type="Pfam" id="PF22910"/>
    </source>
</evidence>
<feature type="compositionally biased region" description="Basic and acidic residues" evidence="1">
    <location>
        <begin position="689"/>
        <end position="705"/>
    </location>
</feature>
<feature type="compositionally biased region" description="Low complexity" evidence="1">
    <location>
        <begin position="706"/>
        <end position="722"/>
    </location>
</feature>
<organism evidence="4 5">
    <name type="scientific">Ilex paraguariensis</name>
    <name type="common">yerba mate</name>
    <dbReference type="NCBI Taxonomy" id="185542"/>
    <lineage>
        <taxon>Eukaryota</taxon>
        <taxon>Viridiplantae</taxon>
        <taxon>Streptophyta</taxon>
        <taxon>Embryophyta</taxon>
        <taxon>Tracheophyta</taxon>
        <taxon>Spermatophyta</taxon>
        <taxon>Magnoliopsida</taxon>
        <taxon>eudicotyledons</taxon>
        <taxon>Gunneridae</taxon>
        <taxon>Pentapetalae</taxon>
        <taxon>asterids</taxon>
        <taxon>campanulids</taxon>
        <taxon>Aquifoliales</taxon>
        <taxon>Aquifoliaceae</taxon>
        <taxon>Ilex</taxon>
    </lineage>
</organism>
<protein>
    <recommendedName>
        <fullName evidence="6">Zinc-ribbon domain-containing protein</fullName>
    </recommendedName>
</protein>
<name>A0ABC8RDZ3_9AQUA</name>
<dbReference type="InterPro" id="IPR040244">
    <property type="entry name" value="EDR4-like"/>
</dbReference>
<dbReference type="PANTHER" id="PTHR31105">
    <property type="entry name" value="EXTRA-LARGE G-PROTEIN-LIKE"/>
    <property type="match status" value="1"/>
</dbReference>
<sequence length="985" mass="110970">MAEASKFRLVRCPKCENLPPELPDISVYQCGGCGAVLRTTNKGPVNVTLSKQSENEMVRGGSEKEAVSFGRVIETQGESDQLELRKTRERISHERVDDIKGSSSPRTENREVLIDSDRTRRGETMGLRPDQFNKVESYDNDEYRRPSNVSNDNWVRRNNPNLGMNRHEYVDSSVENELGKIRHRPIGSLRSQGNDVDLNLDRPEYVNFSVEDELERVRLPVGSLRSRPIMDQWSIGRNGSTAFHGNAIGVAEHRRFASFPHPEEGPSNYWPGSFCGYGEQLRNGDGFDGLARVENLENNRAELLRKLGQLKDQLSRSSDVAEKRKERVAVDRRMAPPPPDPYAGYGAFIPEGSTNLYGVDMQPIAIDRNVPAPYFDHYRGPLPYTSSHGLDMQDFYAASSNAPNEFLGHEDVYRSQMLRRPANQPLFQYLQGPFHDNFAVQHTDFNQDALASQPHETFCHQSACSCLHCSKRSWHVPPKVPPPVFSNRKLPNETNDHIFYGRVNDVTYSPQGYHSEYYSPQGYHPEYSNPLQLHPWDQQPHTKSSNDLDSENGGFGFSHPRMVVVAHGSEQFLCPVAGGAPLVTCCNCFELLKLPMKLMVVGKKQRKLRCGTCSSIILFKFENKRLVVSVPTPIKQVSSDVDDDSIEKMQNENLQNSHGYRNVSSSTSCSNDYGNFDYNFQLSNEPKLLSRDRRSNISESEDRQGPRSSSSSFSNDEQSPDSVIVQKDVSDSALLPSKEDVPSHFPDSPLQEQPDYSSTNEVASRYVKNKKTLRTDQDKVILDRTTYRQNSAKDAPVATEMEDPFNDFSTSVVSQDSVEMSKEEDRPRTNKGGESFFAGLIKKRYREFSRSSQGSENGRSNVFVNGQLIPDCVVKKAEKLAGPIEPGEYWYDFRAGFWGVKGQACLGIIPPLIEEFNYPMPENCAAGNTEILVNGRELHQKDLDLLAGRGLPITKHRSYLIEFSGRVLDERTGEELDSLGKLAPT</sequence>
<feature type="compositionally biased region" description="Polar residues" evidence="1">
    <location>
        <begin position="750"/>
        <end position="762"/>
    </location>
</feature>
<keyword evidence="5" id="KW-1185">Reference proteome</keyword>
<dbReference type="Pfam" id="PF11331">
    <property type="entry name" value="Zn_ribbon_12"/>
    <property type="match status" value="1"/>
</dbReference>
<feature type="region of interest" description="Disordered" evidence="1">
    <location>
        <begin position="812"/>
        <end position="833"/>
    </location>
</feature>
<evidence type="ECO:0000313" key="4">
    <source>
        <dbReference type="EMBL" id="CAK9143195.1"/>
    </source>
</evidence>
<dbReference type="InterPro" id="IPR055126">
    <property type="entry name" value="EDR4-like_N"/>
</dbReference>
<feature type="region of interest" description="Disordered" evidence="1">
    <location>
        <begin position="689"/>
        <end position="722"/>
    </location>
</feature>
<feature type="domain" description="Probable zinc-ribbon" evidence="2">
    <location>
        <begin position="577"/>
        <end position="621"/>
    </location>
</feature>
<accession>A0ABC8RDZ3</accession>
<feature type="compositionally biased region" description="Basic and acidic residues" evidence="1">
    <location>
        <begin position="819"/>
        <end position="828"/>
    </location>
</feature>
<feature type="compositionally biased region" description="Basic and acidic residues" evidence="1">
    <location>
        <begin position="319"/>
        <end position="334"/>
    </location>
</feature>
<feature type="region of interest" description="Disordered" evidence="1">
    <location>
        <begin position="529"/>
        <end position="551"/>
    </location>
</feature>
<dbReference type="InterPro" id="IPR021480">
    <property type="entry name" value="Zinc_ribbon_12"/>
</dbReference>
<evidence type="ECO:0008006" key="6">
    <source>
        <dbReference type="Google" id="ProtNLM"/>
    </source>
</evidence>